<reference evidence="1" key="1">
    <citation type="submission" date="2022-05" db="EMBL/GenBank/DDBJ databases">
        <title>An RpoN-dependent PEP-CTERM gene is involved in floc formation of an Aquincola tertiaricarbonis strain.</title>
        <authorList>
            <person name="Qiu D."/>
            <person name="Xia M."/>
        </authorList>
    </citation>
    <scope>NUCLEOTIDE SEQUENCE</scope>
    <source>
        <strain evidence="1">RN12</strain>
    </source>
</reference>
<dbReference type="PANTHER" id="PTHR36154">
    <property type="entry name" value="DNA-BINDING TRANSCRIPTIONAL ACTIVATOR ALPA"/>
    <property type="match status" value="1"/>
</dbReference>
<dbReference type="InterPro" id="IPR010260">
    <property type="entry name" value="AlpA"/>
</dbReference>
<organism evidence="1 2">
    <name type="scientific">Aquincola tertiaricarbonis</name>
    <dbReference type="NCBI Taxonomy" id="391953"/>
    <lineage>
        <taxon>Bacteria</taxon>
        <taxon>Pseudomonadati</taxon>
        <taxon>Pseudomonadota</taxon>
        <taxon>Betaproteobacteria</taxon>
        <taxon>Burkholderiales</taxon>
        <taxon>Sphaerotilaceae</taxon>
        <taxon>Aquincola</taxon>
    </lineage>
</organism>
<evidence type="ECO:0000313" key="2">
    <source>
        <dbReference type="Proteomes" id="UP001056201"/>
    </source>
</evidence>
<dbReference type="InterPro" id="IPR052931">
    <property type="entry name" value="Prophage_regulatory_activator"/>
</dbReference>
<sequence length="83" mass="9245">MQLATVNRPQIPRDRLIRLPEVERVTGCKKSTIYLLMKRGEFPRCVQITPRMVAWPESAVLQFVQDRIAAAAAQQPGEGVAAA</sequence>
<evidence type="ECO:0000313" key="1">
    <source>
        <dbReference type="EMBL" id="URI11424.1"/>
    </source>
</evidence>
<accession>A0ABY4SG03</accession>
<proteinExistence type="predicted"/>
<dbReference type="Proteomes" id="UP001056201">
    <property type="component" value="Chromosome 2"/>
</dbReference>
<keyword evidence="2" id="KW-1185">Reference proteome</keyword>
<dbReference type="Pfam" id="PF05930">
    <property type="entry name" value="Phage_AlpA"/>
    <property type="match status" value="1"/>
</dbReference>
<name>A0ABY4SG03_AQUTE</name>
<dbReference type="PANTHER" id="PTHR36154:SF1">
    <property type="entry name" value="DNA-BINDING TRANSCRIPTIONAL ACTIVATOR ALPA"/>
    <property type="match status" value="1"/>
</dbReference>
<dbReference type="EMBL" id="CP097636">
    <property type="protein sequence ID" value="URI11424.1"/>
    <property type="molecule type" value="Genomic_DNA"/>
</dbReference>
<gene>
    <name evidence="1" type="ORF">MW290_21000</name>
</gene>
<dbReference type="RefSeq" id="WP_250199619.1">
    <property type="nucleotide sequence ID" value="NZ_CP097636.1"/>
</dbReference>
<protein>
    <submittedName>
        <fullName evidence="1">AlpA family transcriptional regulator</fullName>
    </submittedName>
</protein>
<dbReference type="Gene3D" id="1.10.238.160">
    <property type="match status" value="1"/>
</dbReference>